<dbReference type="RefSeq" id="WP_229015627.1">
    <property type="nucleotide sequence ID" value="NZ_CAWQKC010000239.1"/>
</dbReference>
<accession>A0AAW6BKD4</accession>
<evidence type="ECO:0000313" key="2">
    <source>
        <dbReference type="Proteomes" id="UP001212996"/>
    </source>
</evidence>
<organism evidence="1 2">
    <name type="scientific">Photorhabdus bodei</name>
    <dbReference type="NCBI Taxonomy" id="2029681"/>
    <lineage>
        <taxon>Bacteria</taxon>
        <taxon>Pseudomonadati</taxon>
        <taxon>Pseudomonadota</taxon>
        <taxon>Gammaproteobacteria</taxon>
        <taxon>Enterobacterales</taxon>
        <taxon>Morganellaceae</taxon>
        <taxon>Photorhabdus</taxon>
    </lineage>
</organism>
<reference evidence="1" key="1">
    <citation type="submission" date="2023-01" db="EMBL/GenBank/DDBJ databases">
        <title>Genome sequencing of Photorhabdus bodei 09-20.</title>
        <authorList>
            <person name="Kalindamar S."/>
            <person name="Kumru S."/>
        </authorList>
    </citation>
    <scope>NUCLEOTIDE SEQUENCE</scope>
    <source>
        <strain evidence="1">09-20</strain>
    </source>
</reference>
<evidence type="ECO:0000313" key="1">
    <source>
        <dbReference type="EMBL" id="MDB6372057.1"/>
    </source>
</evidence>
<comment type="caution">
    <text evidence="1">The sequence shown here is derived from an EMBL/GenBank/DDBJ whole genome shotgun (WGS) entry which is preliminary data.</text>
</comment>
<dbReference type="Proteomes" id="UP001212996">
    <property type="component" value="Unassembled WGS sequence"/>
</dbReference>
<sequence>MTGMSACRQQRGNLKDNGYIKFLLSSITVSSFCDLKQLLNGERQFSGDL</sequence>
<proteinExistence type="predicted"/>
<dbReference type="AlphaFoldDB" id="A0AAW6BKD4"/>
<dbReference type="EMBL" id="JAQMFO010000010">
    <property type="protein sequence ID" value="MDB6372057.1"/>
    <property type="molecule type" value="Genomic_DNA"/>
</dbReference>
<protein>
    <submittedName>
        <fullName evidence="1">Uncharacterized protein</fullName>
    </submittedName>
</protein>
<gene>
    <name evidence="1" type="ORF">PH362_08845</name>
</gene>
<name>A0AAW6BKD4_9GAMM</name>